<sequence>MRLAMVVHQFRNSAATRAQLQELLLCMGAHLCGALLSRPWAVGLLLSNLDSGAETEPPPGWWERVTKCMGLRPEMIELLLFLQDWWRRSSGALSLKRRALAGRAPDLAGSFGLQHALCARLATLNSQYLVDAVALALMAHVALLTPEQLAEVYIGSWPRLPSASQLFGAVAAAAAGTPAAR</sequence>
<comment type="caution">
    <text evidence="1">The sequence shown here is derived from an EMBL/GenBank/DDBJ whole genome shotgun (WGS) entry which is preliminary data.</text>
</comment>
<evidence type="ECO:0000313" key="1">
    <source>
        <dbReference type="EMBL" id="GBF98225.1"/>
    </source>
</evidence>
<evidence type="ECO:0000313" key="2">
    <source>
        <dbReference type="Proteomes" id="UP000247498"/>
    </source>
</evidence>
<dbReference type="OrthoDB" id="559230at2759"/>
<dbReference type="AlphaFoldDB" id="A0A2V0PMD5"/>
<dbReference type="Proteomes" id="UP000247498">
    <property type="component" value="Unassembled WGS sequence"/>
</dbReference>
<dbReference type="InParanoid" id="A0A2V0PMD5"/>
<keyword evidence="2" id="KW-1185">Reference proteome</keyword>
<organism evidence="1 2">
    <name type="scientific">Raphidocelis subcapitata</name>
    <dbReference type="NCBI Taxonomy" id="307507"/>
    <lineage>
        <taxon>Eukaryota</taxon>
        <taxon>Viridiplantae</taxon>
        <taxon>Chlorophyta</taxon>
        <taxon>core chlorophytes</taxon>
        <taxon>Chlorophyceae</taxon>
        <taxon>CS clade</taxon>
        <taxon>Sphaeropleales</taxon>
        <taxon>Selenastraceae</taxon>
        <taxon>Raphidocelis</taxon>
    </lineage>
</organism>
<accession>A0A2V0PMD5</accession>
<name>A0A2V0PMD5_9CHLO</name>
<dbReference type="EMBL" id="BDRX01000119">
    <property type="protein sequence ID" value="GBF98225.1"/>
    <property type="molecule type" value="Genomic_DNA"/>
</dbReference>
<reference evidence="1 2" key="1">
    <citation type="journal article" date="2018" name="Sci. Rep.">
        <title>Raphidocelis subcapitata (=Pseudokirchneriella subcapitata) provides an insight into genome evolution and environmental adaptations in the Sphaeropleales.</title>
        <authorList>
            <person name="Suzuki S."/>
            <person name="Yamaguchi H."/>
            <person name="Nakajima N."/>
            <person name="Kawachi M."/>
        </authorList>
    </citation>
    <scope>NUCLEOTIDE SEQUENCE [LARGE SCALE GENOMIC DNA]</scope>
    <source>
        <strain evidence="1 2">NIES-35</strain>
    </source>
</reference>
<protein>
    <submittedName>
        <fullName evidence="1">Uncharacterized protein</fullName>
    </submittedName>
</protein>
<gene>
    <name evidence="1" type="ORF">Rsub_11045</name>
</gene>
<proteinExistence type="predicted"/>